<dbReference type="AlphaFoldDB" id="A0A397RVR7"/>
<organism evidence="1 2">
    <name type="scientific">Anaeroplasma bactoclasticum</name>
    <dbReference type="NCBI Taxonomy" id="2088"/>
    <lineage>
        <taxon>Bacteria</taxon>
        <taxon>Bacillati</taxon>
        <taxon>Mycoplasmatota</taxon>
        <taxon>Mollicutes</taxon>
        <taxon>Anaeroplasmatales</taxon>
        <taxon>Anaeroplasmataceae</taxon>
        <taxon>Anaeroplasma</taxon>
    </lineage>
</organism>
<dbReference type="EMBL" id="QXEV01000002">
    <property type="protein sequence ID" value="RIA78440.1"/>
    <property type="molecule type" value="Genomic_DNA"/>
</dbReference>
<dbReference type="RefSeq" id="WP_119015557.1">
    <property type="nucleotide sequence ID" value="NZ_QXEV01000002.1"/>
</dbReference>
<evidence type="ECO:0000313" key="2">
    <source>
        <dbReference type="Proteomes" id="UP000266506"/>
    </source>
</evidence>
<evidence type="ECO:0000313" key="1">
    <source>
        <dbReference type="EMBL" id="RIA78440.1"/>
    </source>
</evidence>
<proteinExistence type="predicted"/>
<protein>
    <submittedName>
        <fullName evidence="1">Uncharacterized protein</fullName>
    </submittedName>
</protein>
<gene>
    <name evidence="1" type="ORF">EI71_00392</name>
</gene>
<comment type="caution">
    <text evidence="1">The sequence shown here is derived from an EMBL/GenBank/DDBJ whole genome shotgun (WGS) entry which is preliminary data.</text>
</comment>
<accession>A0A397RVR7</accession>
<sequence length="107" mass="12779">MLNFMLKDDYTIIYKESLEIKVLRDDSGTLSIVTPKNINEININIKEYFMKNTFARLLANLSLKDVSIANLITMYQFLTTVKKDYYILKEQFNNICNKEYKFEFPHF</sequence>
<reference evidence="1 2" key="1">
    <citation type="submission" date="2018-08" db="EMBL/GenBank/DDBJ databases">
        <title>Genomic Encyclopedia of Archaeal and Bacterial Type Strains, Phase II (KMG-II): from individual species to whole genera.</title>
        <authorList>
            <person name="Goeker M."/>
        </authorList>
    </citation>
    <scope>NUCLEOTIDE SEQUENCE [LARGE SCALE GENOMIC DNA]</scope>
    <source>
        <strain evidence="1 2">ATCC 27112</strain>
    </source>
</reference>
<dbReference type="Proteomes" id="UP000266506">
    <property type="component" value="Unassembled WGS sequence"/>
</dbReference>
<name>A0A397RVR7_9MOLU</name>
<dbReference type="InParanoid" id="A0A397RVR7"/>
<keyword evidence="2" id="KW-1185">Reference proteome</keyword>